<evidence type="ECO:0000313" key="9">
    <source>
        <dbReference type="Proteomes" id="UP001597120"/>
    </source>
</evidence>
<feature type="transmembrane region" description="Helical" evidence="5">
    <location>
        <begin position="247"/>
        <end position="270"/>
    </location>
</feature>
<organism evidence="8 9">
    <name type="scientific">Paenibacillus residui</name>
    <dbReference type="NCBI Taxonomy" id="629724"/>
    <lineage>
        <taxon>Bacteria</taxon>
        <taxon>Bacillati</taxon>
        <taxon>Bacillota</taxon>
        <taxon>Bacilli</taxon>
        <taxon>Bacillales</taxon>
        <taxon>Paenibacillaceae</taxon>
        <taxon>Paenibacillus</taxon>
    </lineage>
</organism>
<dbReference type="Proteomes" id="UP001597120">
    <property type="component" value="Unassembled WGS sequence"/>
</dbReference>
<evidence type="ECO:0000256" key="5">
    <source>
        <dbReference type="SAM" id="Phobius"/>
    </source>
</evidence>
<feature type="domain" description="VanZ-like" evidence="6">
    <location>
        <begin position="49"/>
        <end position="194"/>
    </location>
</feature>
<evidence type="ECO:0000313" key="8">
    <source>
        <dbReference type="EMBL" id="MFD0868902.1"/>
    </source>
</evidence>
<dbReference type="Pfam" id="PF06271">
    <property type="entry name" value="RDD"/>
    <property type="match status" value="1"/>
</dbReference>
<keyword evidence="3 5" id="KW-1133">Transmembrane helix</keyword>
<feature type="transmembrane region" description="Helical" evidence="5">
    <location>
        <begin position="143"/>
        <end position="165"/>
    </location>
</feature>
<accession>A0ABW3D6B3</accession>
<feature type="transmembrane region" description="Helical" evidence="5">
    <location>
        <begin position="318"/>
        <end position="343"/>
    </location>
</feature>
<comment type="subcellular location">
    <subcellularLocation>
        <location evidence="1">Membrane</location>
        <topology evidence="1">Multi-pass membrane protein</topology>
    </subcellularLocation>
</comment>
<evidence type="ECO:0000256" key="4">
    <source>
        <dbReference type="ARBA" id="ARBA00023136"/>
    </source>
</evidence>
<protein>
    <submittedName>
        <fullName evidence="8">VanZ family protein</fullName>
    </submittedName>
</protein>
<dbReference type="InterPro" id="IPR053150">
    <property type="entry name" value="Teicoplanin_resist-assoc"/>
</dbReference>
<dbReference type="Pfam" id="PF04892">
    <property type="entry name" value="VanZ"/>
    <property type="match status" value="1"/>
</dbReference>
<dbReference type="RefSeq" id="WP_150959275.1">
    <property type="nucleotide sequence ID" value="NZ_JBHTIU010000025.1"/>
</dbReference>
<evidence type="ECO:0000259" key="7">
    <source>
        <dbReference type="Pfam" id="PF06271"/>
    </source>
</evidence>
<dbReference type="InterPro" id="IPR006976">
    <property type="entry name" value="VanZ-like"/>
</dbReference>
<feature type="transmembrane region" description="Helical" evidence="5">
    <location>
        <begin position="177"/>
        <end position="200"/>
    </location>
</feature>
<dbReference type="PIRSF" id="PIRSF031578">
    <property type="entry name" value="Uncharacterised_Vanz_RDD-cont"/>
    <property type="match status" value="1"/>
</dbReference>
<dbReference type="PANTHER" id="PTHR36834:SF1">
    <property type="entry name" value="INTEGRAL MEMBRANE PROTEIN"/>
    <property type="match status" value="1"/>
</dbReference>
<evidence type="ECO:0000256" key="3">
    <source>
        <dbReference type="ARBA" id="ARBA00022989"/>
    </source>
</evidence>
<dbReference type="InterPro" id="IPR021192">
    <property type="entry name" value="UCP031578_Vanz/RDD"/>
</dbReference>
<sequence>MSSYLFPIKQAFITFPIAAFVILLPFLLYHYRKYGYVNWYRSIVLYSLLLYAMAAYYLVILPLPETTNTCSLQPPGTKHMQLMPFYFVVDFLRETGFQWDHPMTYIGVLKERAFQQAAFNFLLLFPLGIYLRYYFHRTWFQTLILSFLASLFFELTQLSGLYGIYNCPYRLFDVDDLLLNTSGAMAGCLIAPIITGFLPNTKKLDEGIDLAARPVSMIRRTIALAIDWLLIGFINGFLSLFGRMNSWLEVALVVFLYFIVIPSATNGVTLGKSIVRIRVKGAGEKVTLKELSIRYGILYFGIFGLNVLFLQIAAGGSFVRIFFMALLFIVGLGNLVFAVHFMLRLFSRDKTLFYEKLSGTRNVIIPPGNKQNEKPDPS</sequence>
<feature type="transmembrane region" description="Helical" evidence="5">
    <location>
        <begin position="12"/>
        <end position="31"/>
    </location>
</feature>
<dbReference type="EMBL" id="JBHTIU010000025">
    <property type="protein sequence ID" value="MFD0868902.1"/>
    <property type="molecule type" value="Genomic_DNA"/>
</dbReference>
<feature type="transmembrane region" description="Helical" evidence="5">
    <location>
        <begin position="113"/>
        <end position="131"/>
    </location>
</feature>
<gene>
    <name evidence="8" type="ORF">ACFQ03_07055</name>
</gene>
<evidence type="ECO:0000256" key="2">
    <source>
        <dbReference type="ARBA" id="ARBA00022692"/>
    </source>
</evidence>
<keyword evidence="2 5" id="KW-0812">Transmembrane</keyword>
<proteinExistence type="predicted"/>
<name>A0ABW3D6B3_9BACL</name>
<keyword evidence="4 5" id="KW-0472">Membrane</keyword>
<evidence type="ECO:0000256" key="1">
    <source>
        <dbReference type="ARBA" id="ARBA00004141"/>
    </source>
</evidence>
<dbReference type="InterPro" id="IPR010432">
    <property type="entry name" value="RDD"/>
</dbReference>
<keyword evidence="9" id="KW-1185">Reference proteome</keyword>
<comment type="caution">
    <text evidence="8">The sequence shown here is derived from an EMBL/GenBank/DDBJ whole genome shotgun (WGS) entry which is preliminary data.</text>
</comment>
<dbReference type="PANTHER" id="PTHR36834">
    <property type="entry name" value="MEMBRANE PROTEIN-RELATED"/>
    <property type="match status" value="1"/>
</dbReference>
<reference evidence="9" key="1">
    <citation type="journal article" date="2019" name="Int. J. Syst. Evol. Microbiol.">
        <title>The Global Catalogue of Microorganisms (GCM) 10K type strain sequencing project: providing services to taxonomists for standard genome sequencing and annotation.</title>
        <authorList>
            <consortium name="The Broad Institute Genomics Platform"/>
            <consortium name="The Broad Institute Genome Sequencing Center for Infectious Disease"/>
            <person name="Wu L."/>
            <person name="Ma J."/>
        </authorList>
    </citation>
    <scope>NUCLEOTIDE SEQUENCE [LARGE SCALE GENOMIC DNA]</scope>
    <source>
        <strain evidence="9">CCUG 57263</strain>
    </source>
</reference>
<feature type="transmembrane region" description="Helical" evidence="5">
    <location>
        <begin position="291"/>
        <end position="312"/>
    </location>
</feature>
<feature type="domain" description="RDD" evidence="7">
    <location>
        <begin position="216"/>
        <end position="352"/>
    </location>
</feature>
<evidence type="ECO:0000259" key="6">
    <source>
        <dbReference type="Pfam" id="PF04892"/>
    </source>
</evidence>
<feature type="transmembrane region" description="Helical" evidence="5">
    <location>
        <begin position="221"/>
        <end position="241"/>
    </location>
</feature>
<feature type="transmembrane region" description="Helical" evidence="5">
    <location>
        <begin position="43"/>
        <end position="63"/>
    </location>
</feature>